<keyword evidence="1" id="KW-0472">Membrane</keyword>
<keyword evidence="1" id="KW-0812">Transmembrane</keyword>
<feature type="transmembrane region" description="Helical" evidence="1">
    <location>
        <begin position="171"/>
        <end position="194"/>
    </location>
</feature>
<dbReference type="Proteomes" id="UP000383932">
    <property type="component" value="Unassembled WGS sequence"/>
</dbReference>
<feature type="transmembrane region" description="Helical" evidence="1">
    <location>
        <begin position="231"/>
        <end position="252"/>
    </location>
</feature>
<dbReference type="InterPro" id="IPR045338">
    <property type="entry name" value="DUF6535"/>
</dbReference>
<feature type="domain" description="DUF6535" evidence="2">
    <location>
        <begin position="76"/>
        <end position="256"/>
    </location>
</feature>
<feature type="transmembrane region" description="Helical" evidence="1">
    <location>
        <begin position="100"/>
        <end position="117"/>
    </location>
</feature>
<protein>
    <submittedName>
        <fullName evidence="3">Ribonuclease</fullName>
    </submittedName>
</protein>
<organism evidence="3 4">
    <name type="scientific">Ceratobasidium theobromae</name>
    <dbReference type="NCBI Taxonomy" id="1582974"/>
    <lineage>
        <taxon>Eukaryota</taxon>
        <taxon>Fungi</taxon>
        <taxon>Dikarya</taxon>
        <taxon>Basidiomycota</taxon>
        <taxon>Agaricomycotina</taxon>
        <taxon>Agaricomycetes</taxon>
        <taxon>Cantharellales</taxon>
        <taxon>Ceratobasidiaceae</taxon>
        <taxon>Ceratobasidium</taxon>
    </lineage>
</organism>
<feature type="transmembrane region" description="Helical" evidence="1">
    <location>
        <begin position="259"/>
        <end position="286"/>
    </location>
</feature>
<evidence type="ECO:0000313" key="4">
    <source>
        <dbReference type="Proteomes" id="UP000383932"/>
    </source>
</evidence>
<dbReference type="Pfam" id="PF20153">
    <property type="entry name" value="DUF6535"/>
    <property type="match status" value="1"/>
</dbReference>
<evidence type="ECO:0000256" key="1">
    <source>
        <dbReference type="SAM" id="Phobius"/>
    </source>
</evidence>
<evidence type="ECO:0000313" key="3">
    <source>
        <dbReference type="EMBL" id="KAB5590717.1"/>
    </source>
</evidence>
<dbReference type="OrthoDB" id="3219854at2759"/>
<proteinExistence type="predicted"/>
<evidence type="ECO:0000259" key="2">
    <source>
        <dbReference type="Pfam" id="PF20153"/>
    </source>
</evidence>
<accession>A0A5N5QHE8</accession>
<keyword evidence="1" id="KW-1133">Transmembrane helix</keyword>
<name>A0A5N5QHE8_9AGAM</name>
<reference evidence="3 4" key="1">
    <citation type="journal article" date="2019" name="Fungal Biol. Biotechnol.">
        <title>Draft genome sequence of fastidious pathogen Ceratobasidium theobromae, which causes vascular-streak dieback in Theobroma cacao.</title>
        <authorList>
            <person name="Ali S.S."/>
            <person name="Asman A."/>
            <person name="Shao J."/>
            <person name="Firmansyah A.P."/>
            <person name="Susilo A.W."/>
            <person name="Rosmana A."/>
            <person name="McMahon P."/>
            <person name="Junaid M."/>
            <person name="Guest D."/>
            <person name="Kheng T.Y."/>
            <person name="Meinhardt L.W."/>
            <person name="Bailey B.A."/>
        </authorList>
    </citation>
    <scope>NUCLEOTIDE SEQUENCE [LARGE SCALE GENOMIC DNA]</scope>
    <source>
        <strain evidence="3 4">CT2</strain>
    </source>
</reference>
<dbReference type="EMBL" id="SSOP01000149">
    <property type="protein sequence ID" value="KAB5590717.1"/>
    <property type="molecule type" value="Genomic_DNA"/>
</dbReference>
<comment type="caution">
    <text evidence="3">The sequence shown here is derived from an EMBL/GenBank/DDBJ whole genome shotgun (WGS) entry which is preliminary data.</text>
</comment>
<sequence length="1291" mass="142381">MIIIPGHYSRRRRIRYARLFGRLDEATAPLTSRLREDKATRDLSHTVPSLGGLATKEPQDEFDEYGAELGKDARVWKTYVKEADAIDKELVGGWNESLDVILIFAALFSAICTAFVIESSKRLEEDPAETSAQNLAFISQTLQTIASGGQLSNSSASVVSGNGFKPARSDVLVNALWFLSLALSVTVSLIAMLAKEWCYIFLSNRTGQQYLQVTRRQKRWDGLEHWKMPEALMFLPSLLHLALFLFAIGLCIRLWHVHLGVAIPVLVITTGAFIIYGASSILPLIFEECPYGGAFSKFIKILQNALNPQKANHADDISQDDKVSSRALQWMIETCEDPQSVDIALQAIAGAAPGFPKPELETCEANKMIRKRLIAGSLYSKNYERVFELYARALAFFQPPSSDKTKQEENNQAKELQRKIRALQTSTETKVANSLTRIGEVFIPSANNLMALRIGSTTASHCLQTLSPGTQIQEQVVRLISSAVDLLEKHSRGETTLHPAAQLSLSTGTAMLLSCAVAHCDSPSAAQIALRLIPKQGRMKNEYLGLLLAAFAFSRAAHPDGTHSSPLGSAARAEQALNVIEHYGEQVESHGGNDARTMITLGLLELLSQSDHYKLDDEVIKRIGSELTPLWIPPSHNIHALPPRFDIRQHAIDVLIPSTTYNIPTNEVTADVYISILNRMPFDIPNGKIYTFVAAYIYQQPTSGPLSDAVQELILRLPLPLQSFCNDAGEPCESMIKRTDFMMESMKNHSCGRITDSRVHLKLGLVTALLILHSFTHGEPPAIARLILRLLPLQGVCNKCLGLISLAFALFENNVNYPCSSAYEQFNREAGRGRIIAVIEHYASHGGIPDDTAESMLTLGLSELLRNMTIYKLNDGDLNTIGSTLIRLSVEKIGPSVSAVDSRIVHTFPPTFGTHRYIVESFIASKCGPARISNPETHSSLATSVAMFLPHILTHSDVPTAARLILQLLSAQDICDQCIGLSMMAFAFSRGNYTGPEDADAPLACAANRIKRAIQAARYYIPTLTTLTEDATKIMKALGLLELLSNQDSYDLTSGDFEMIQHTFPFPLDLKNHQIHTLKPTFDISQHAMNIVAHNLGLSANNVNHLRGSFINSNRSSAITYLVVLHHAHVTITAPPPESIYMLILECLGEVQPDTLAIDLSLNLMDRLPISQLSQALVRATNRRGMLSVLTSMHGSRNLSQRLFAKGQMCLFVISVVQSLGSTTDDARKELDMFFFGSRSWDDPPGKEKLIAYAGILVSEYKETFDQHTPYLHSYFDKLLGEIDAALACVI</sequence>
<keyword evidence="4" id="KW-1185">Reference proteome</keyword>
<gene>
    <name evidence="3" type="ORF">CTheo_5839</name>
</gene>